<keyword evidence="4" id="KW-0768">Sushi</keyword>
<dbReference type="EMBL" id="GBXM01020643">
    <property type="protein sequence ID" value="JAH87934.1"/>
    <property type="molecule type" value="Transcribed_RNA"/>
</dbReference>
<protein>
    <recommendedName>
        <fullName evidence="5">Sushi domain-containing protein</fullName>
    </recommendedName>
</protein>
<dbReference type="CDD" id="cd00033">
    <property type="entry name" value="CCP"/>
    <property type="match status" value="1"/>
</dbReference>
<evidence type="ECO:0000256" key="1">
    <source>
        <dbReference type="ARBA" id="ARBA00022729"/>
    </source>
</evidence>
<evidence type="ECO:0000256" key="2">
    <source>
        <dbReference type="ARBA" id="ARBA00022737"/>
    </source>
</evidence>
<keyword evidence="2" id="KW-0677">Repeat</keyword>
<reference evidence="6" key="2">
    <citation type="journal article" date="2015" name="Fish Shellfish Immunol.">
        <title>Early steps in the European eel (Anguilla anguilla)-Vibrio vulnificus interaction in the gills: Role of the RtxA13 toxin.</title>
        <authorList>
            <person name="Callol A."/>
            <person name="Pajuelo D."/>
            <person name="Ebbesson L."/>
            <person name="Teles M."/>
            <person name="MacKenzie S."/>
            <person name="Amaro C."/>
        </authorList>
    </citation>
    <scope>NUCLEOTIDE SEQUENCE</scope>
</reference>
<evidence type="ECO:0000256" key="3">
    <source>
        <dbReference type="ARBA" id="ARBA00023157"/>
    </source>
</evidence>
<dbReference type="Gene3D" id="2.10.70.10">
    <property type="entry name" value="Complement Module, domain 1"/>
    <property type="match status" value="1"/>
</dbReference>
<dbReference type="FunFam" id="2.10.70.10:FF:000002">
    <property type="entry name" value="CUB and Sushi multiple domains 3"/>
    <property type="match status" value="1"/>
</dbReference>
<dbReference type="InterPro" id="IPR051277">
    <property type="entry name" value="SEZ6_CSMD_C4BPB_Regulators"/>
</dbReference>
<dbReference type="InterPro" id="IPR035976">
    <property type="entry name" value="Sushi/SCR/CCP_sf"/>
</dbReference>
<dbReference type="Pfam" id="PF00084">
    <property type="entry name" value="Sushi"/>
    <property type="match status" value="1"/>
</dbReference>
<dbReference type="SMART" id="SM00032">
    <property type="entry name" value="CCP"/>
    <property type="match status" value="1"/>
</dbReference>
<evidence type="ECO:0000313" key="6">
    <source>
        <dbReference type="EMBL" id="JAH87934.1"/>
    </source>
</evidence>
<feature type="domain" description="Sushi" evidence="5">
    <location>
        <begin position="19"/>
        <end position="78"/>
    </location>
</feature>
<accession>A0A0E9WC16</accession>
<organism evidence="6">
    <name type="scientific">Anguilla anguilla</name>
    <name type="common">European freshwater eel</name>
    <name type="synonym">Muraena anguilla</name>
    <dbReference type="NCBI Taxonomy" id="7936"/>
    <lineage>
        <taxon>Eukaryota</taxon>
        <taxon>Metazoa</taxon>
        <taxon>Chordata</taxon>
        <taxon>Craniata</taxon>
        <taxon>Vertebrata</taxon>
        <taxon>Euteleostomi</taxon>
        <taxon>Actinopterygii</taxon>
        <taxon>Neopterygii</taxon>
        <taxon>Teleostei</taxon>
        <taxon>Anguilliformes</taxon>
        <taxon>Anguillidae</taxon>
        <taxon>Anguilla</taxon>
    </lineage>
</organism>
<dbReference type="PANTHER" id="PTHR45656:SF4">
    <property type="entry name" value="PROTEIN CBR-CLEC-78"/>
    <property type="match status" value="1"/>
</dbReference>
<comment type="caution">
    <text evidence="4">Lacks conserved residue(s) required for the propagation of feature annotation.</text>
</comment>
<dbReference type="SUPFAM" id="SSF57535">
    <property type="entry name" value="Complement control module/SCR domain"/>
    <property type="match status" value="1"/>
</dbReference>
<sequence length="79" mass="8869">MLIYFALNIFIFAPEYRLEPCEDPGVPQFGQRNGYSFGIGDKLIFSCDMGYRLEGSPEIICLGGGRRMWSAPLPRCVGM</sequence>
<dbReference type="PANTHER" id="PTHR45656">
    <property type="entry name" value="PROTEIN CBR-CLEC-78"/>
    <property type="match status" value="1"/>
</dbReference>
<evidence type="ECO:0000256" key="4">
    <source>
        <dbReference type="PROSITE-ProRule" id="PRU00302"/>
    </source>
</evidence>
<dbReference type="PROSITE" id="PS50923">
    <property type="entry name" value="SUSHI"/>
    <property type="match status" value="1"/>
</dbReference>
<proteinExistence type="predicted"/>
<evidence type="ECO:0000259" key="5">
    <source>
        <dbReference type="PROSITE" id="PS50923"/>
    </source>
</evidence>
<keyword evidence="1" id="KW-0732">Signal</keyword>
<keyword evidence="3" id="KW-1015">Disulfide bond</keyword>
<dbReference type="AlphaFoldDB" id="A0A0E9WC16"/>
<name>A0A0E9WC16_ANGAN</name>
<dbReference type="InterPro" id="IPR000436">
    <property type="entry name" value="Sushi_SCR_CCP_dom"/>
</dbReference>
<reference evidence="6" key="1">
    <citation type="submission" date="2014-11" db="EMBL/GenBank/DDBJ databases">
        <authorList>
            <person name="Amaro Gonzalez C."/>
        </authorList>
    </citation>
    <scope>NUCLEOTIDE SEQUENCE</scope>
</reference>